<proteinExistence type="predicted"/>
<evidence type="ECO:0000313" key="2">
    <source>
        <dbReference type="Proteomes" id="UP000749559"/>
    </source>
</evidence>
<comment type="caution">
    <text evidence="1">The sequence shown here is derived from an EMBL/GenBank/DDBJ whole genome shotgun (WGS) entry which is preliminary data.</text>
</comment>
<feature type="non-terminal residue" evidence="1">
    <location>
        <position position="349"/>
    </location>
</feature>
<dbReference type="AlphaFoldDB" id="A0A8S4PZC6"/>
<reference evidence="1" key="1">
    <citation type="submission" date="2022-03" db="EMBL/GenBank/DDBJ databases">
        <authorList>
            <person name="Martin C."/>
        </authorList>
    </citation>
    <scope>NUCLEOTIDE SEQUENCE</scope>
</reference>
<evidence type="ECO:0000313" key="1">
    <source>
        <dbReference type="EMBL" id="CAH1798570.1"/>
    </source>
</evidence>
<gene>
    <name evidence="1" type="ORF">OFUS_LOCUS22703</name>
</gene>
<sequence length="349" mass="40385">MAPILEVYMKHRKMRSEIISDRADHEDIPQVEPQSVDDSLLKESDEGNVKIKIETPSDNINIDHNEESDSHFPIENTDLGGKKKQTVELSVHQIFSNDNDDDNNENMEAESLDGECIQKKDFVRTERRMRQNVNLFNRNRHKCLKFINSGHSIPFHKLSQLGYAFSKLTPTKQNIEIDSYSKIPKMAPILEVYMKRRQMRSEDISDKADHEDIPQVESQSVDDILVGESDKGNVKIKMETTIDNGDNININAEQIASLNCDYEDHSNSNTECVVPLMDIIVKPKEAYGECSERTQRKIDVNLTKIYYDVKHQCLEYINKYGSISNTKLKRLKYRFSQLTRVKQNSEIKK</sequence>
<dbReference type="Proteomes" id="UP000749559">
    <property type="component" value="Unassembled WGS sequence"/>
</dbReference>
<accession>A0A8S4PZC6</accession>
<name>A0A8S4PZC6_OWEFU</name>
<keyword evidence="2" id="KW-1185">Reference proteome</keyword>
<dbReference type="EMBL" id="CAIIXF020000011">
    <property type="protein sequence ID" value="CAH1798570.1"/>
    <property type="molecule type" value="Genomic_DNA"/>
</dbReference>
<protein>
    <submittedName>
        <fullName evidence="1">Uncharacterized protein</fullName>
    </submittedName>
</protein>
<organism evidence="1 2">
    <name type="scientific">Owenia fusiformis</name>
    <name type="common">Polychaete worm</name>
    <dbReference type="NCBI Taxonomy" id="6347"/>
    <lineage>
        <taxon>Eukaryota</taxon>
        <taxon>Metazoa</taxon>
        <taxon>Spiralia</taxon>
        <taxon>Lophotrochozoa</taxon>
        <taxon>Annelida</taxon>
        <taxon>Polychaeta</taxon>
        <taxon>Sedentaria</taxon>
        <taxon>Canalipalpata</taxon>
        <taxon>Sabellida</taxon>
        <taxon>Oweniida</taxon>
        <taxon>Oweniidae</taxon>
        <taxon>Owenia</taxon>
    </lineage>
</organism>